<keyword evidence="3" id="KW-0378">Hydrolase</keyword>
<evidence type="ECO:0000256" key="1">
    <source>
        <dbReference type="ARBA" id="ARBA00006865"/>
    </source>
</evidence>
<dbReference type="PROSITE" id="PS51762">
    <property type="entry name" value="GH16_2"/>
    <property type="match status" value="1"/>
</dbReference>
<protein>
    <submittedName>
        <fullName evidence="3">Glycoside hydrolase family 16 protein</fullName>
    </submittedName>
</protein>
<evidence type="ECO:0000313" key="3">
    <source>
        <dbReference type="EMBL" id="QEK53102.1"/>
    </source>
</evidence>
<evidence type="ECO:0000259" key="2">
    <source>
        <dbReference type="PROSITE" id="PS51762"/>
    </source>
</evidence>
<dbReference type="InterPro" id="IPR050546">
    <property type="entry name" value="Glycosyl_Hydrlase_16"/>
</dbReference>
<keyword evidence="4" id="KW-1185">Reference proteome</keyword>
<dbReference type="GO" id="GO:0004553">
    <property type="term" value="F:hydrolase activity, hydrolyzing O-glycosyl compounds"/>
    <property type="evidence" value="ECO:0007669"/>
    <property type="project" value="InterPro"/>
</dbReference>
<feature type="domain" description="GH16" evidence="2">
    <location>
        <begin position="24"/>
        <end position="292"/>
    </location>
</feature>
<dbReference type="InterPro" id="IPR000757">
    <property type="entry name" value="Beta-glucanase-like"/>
</dbReference>
<dbReference type="PANTHER" id="PTHR10963:SF55">
    <property type="entry name" value="GLYCOSIDE HYDROLASE FAMILY 16 PROTEIN"/>
    <property type="match status" value="1"/>
</dbReference>
<dbReference type="Gene3D" id="2.60.120.200">
    <property type="match status" value="1"/>
</dbReference>
<evidence type="ECO:0000313" key="4">
    <source>
        <dbReference type="Proteomes" id="UP000323653"/>
    </source>
</evidence>
<organism evidence="3 4">
    <name type="scientific">Pedobacter aquae</name>
    <dbReference type="NCBI Taxonomy" id="2605747"/>
    <lineage>
        <taxon>Bacteria</taxon>
        <taxon>Pseudomonadati</taxon>
        <taxon>Bacteroidota</taxon>
        <taxon>Sphingobacteriia</taxon>
        <taxon>Sphingobacteriales</taxon>
        <taxon>Sphingobacteriaceae</taxon>
        <taxon>Pedobacter</taxon>
    </lineage>
</organism>
<dbReference type="KEGG" id="pej:FYC62_16515"/>
<dbReference type="Proteomes" id="UP000323653">
    <property type="component" value="Chromosome"/>
</dbReference>
<dbReference type="PANTHER" id="PTHR10963">
    <property type="entry name" value="GLYCOSYL HYDROLASE-RELATED"/>
    <property type="match status" value="1"/>
</dbReference>
<dbReference type="CDD" id="cd08023">
    <property type="entry name" value="GH16_laminarinase_like"/>
    <property type="match status" value="1"/>
</dbReference>
<reference evidence="3 4" key="1">
    <citation type="submission" date="2019-08" db="EMBL/GenBank/DDBJ databases">
        <title>Pedobacter sp. nov., isolated from Han river, South Korea.</title>
        <authorList>
            <person name="Lee D.-H."/>
            <person name="Kim Y.-S."/>
            <person name="Hwang E.-M."/>
            <person name="Le Tran T.C."/>
            <person name="Cha C.-J."/>
        </authorList>
    </citation>
    <scope>NUCLEOTIDE SEQUENCE [LARGE SCALE GENOMIC DNA]</scope>
    <source>
        <strain evidence="3 4">CJ43</strain>
    </source>
</reference>
<dbReference type="RefSeq" id="WP_149075737.1">
    <property type="nucleotide sequence ID" value="NZ_CP043329.1"/>
</dbReference>
<name>A0A5C0VMF6_9SPHI</name>
<comment type="similarity">
    <text evidence="1">Belongs to the glycosyl hydrolase 16 family.</text>
</comment>
<dbReference type="EMBL" id="CP043329">
    <property type="protein sequence ID" value="QEK53102.1"/>
    <property type="molecule type" value="Genomic_DNA"/>
</dbReference>
<dbReference type="Pfam" id="PF00722">
    <property type="entry name" value="Glyco_hydro_16"/>
    <property type="match status" value="1"/>
</dbReference>
<sequence>MKNTFFTLFILSASLTLYSQQHSATKADFSRPKKLKDYQLVWHDEFNKKGKPDVKYWAYETGFKRNNELQWYQAKNASCKNGILTITALKEKVKNPNYDVNSKDWRENRAFGDYTSASINTRGLKSWKYGRFEVRARIDSAKGSWPAIWTLGNKERWPANGEIDIMEFYIKNNRQSILANAAHLGINSEAKWNSKVLPITYFLEKDPKWLEKFHIWRMDWDEEAIKIYLDDELINDISITNTNNPDGFNPFHQEHYILLNLAIGGENGGDPSLSKFPMTYEVDYVRVYQKNN</sequence>
<dbReference type="GO" id="GO:0005975">
    <property type="term" value="P:carbohydrate metabolic process"/>
    <property type="evidence" value="ECO:0007669"/>
    <property type="project" value="InterPro"/>
</dbReference>
<gene>
    <name evidence="3" type="ORF">FYC62_16515</name>
</gene>
<dbReference type="AlphaFoldDB" id="A0A5C0VMF6"/>
<accession>A0A5C0VMF6</accession>
<dbReference type="InterPro" id="IPR013320">
    <property type="entry name" value="ConA-like_dom_sf"/>
</dbReference>
<proteinExistence type="inferred from homology"/>
<dbReference type="SUPFAM" id="SSF49899">
    <property type="entry name" value="Concanavalin A-like lectins/glucanases"/>
    <property type="match status" value="1"/>
</dbReference>